<comment type="caution">
    <text evidence="10">The sequence shown here is derived from an EMBL/GenBank/DDBJ whole genome shotgun (WGS) entry which is preliminary data.</text>
</comment>
<dbReference type="PANTHER" id="PTHR19376">
    <property type="entry name" value="DNA-DIRECTED RNA POLYMERASE"/>
    <property type="match status" value="1"/>
</dbReference>
<keyword evidence="11" id="KW-1185">Reference proteome</keyword>
<reference evidence="10 11" key="1">
    <citation type="journal article" date="2018" name="Front. Plant Sci.">
        <title>Red Clover (Trifolium pratense) and Zigzag Clover (T. medium) - A Picture of Genomic Similarities and Differences.</title>
        <authorList>
            <person name="Dluhosova J."/>
            <person name="Istvanek J."/>
            <person name="Nedelnik J."/>
            <person name="Repkova J."/>
        </authorList>
    </citation>
    <scope>NUCLEOTIDE SEQUENCE [LARGE SCALE GENOMIC DNA]</scope>
    <source>
        <strain evidence="11">cv. 10/8</strain>
        <tissue evidence="10">Leaf</tissue>
    </source>
</reference>
<name>A0A392MB73_9FABA</name>
<evidence type="ECO:0000256" key="7">
    <source>
        <dbReference type="ARBA" id="ARBA00022833"/>
    </source>
</evidence>
<dbReference type="GO" id="GO:0005736">
    <property type="term" value="C:RNA polymerase I complex"/>
    <property type="evidence" value="ECO:0007669"/>
    <property type="project" value="TreeGrafter"/>
</dbReference>
<proteinExistence type="inferred from homology"/>
<dbReference type="EC" id="2.7.7.6" evidence="2"/>
<dbReference type="GO" id="GO:0006351">
    <property type="term" value="P:DNA-templated transcription"/>
    <property type="evidence" value="ECO:0007669"/>
    <property type="project" value="InterPro"/>
</dbReference>
<evidence type="ECO:0000259" key="9">
    <source>
        <dbReference type="Pfam" id="PF05000"/>
    </source>
</evidence>
<dbReference type="Gene3D" id="1.10.132.30">
    <property type="match status" value="1"/>
</dbReference>
<dbReference type="Proteomes" id="UP000265520">
    <property type="component" value="Unassembled WGS sequence"/>
</dbReference>
<sequence>MYFVMQMHGFTCGVDDLLITEGKDSERIAELESCEIIGDKVLREFIGVTEKANIDPMTMQLNVEKKIRSNGEAYLDMQMISHLNEETGKKAVLQKLLSEGILKPSGKNWISLMTTSGAKGSMVNFQQISSYLGQQTLEGKRVPCMVSGKTLPCFPSWDCSPRAGGFIIDRFLTALRPQEYYFHCMAGREG</sequence>
<evidence type="ECO:0000256" key="1">
    <source>
        <dbReference type="ARBA" id="ARBA00006460"/>
    </source>
</evidence>
<keyword evidence="3 10" id="KW-0240">DNA-directed RNA polymerase</keyword>
<dbReference type="EMBL" id="LXQA010006690">
    <property type="protein sequence ID" value="MCH84355.1"/>
    <property type="molecule type" value="Genomic_DNA"/>
</dbReference>
<dbReference type="InterPro" id="IPR007083">
    <property type="entry name" value="RNA_pol_Rpb1_4"/>
</dbReference>
<dbReference type="InterPro" id="IPR038120">
    <property type="entry name" value="Rpb1_funnel_sf"/>
</dbReference>
<feature type="domain" description="RNA polymerase Rpb1" evidence="9">
    <location>
        <begin position="69"/>
        <end position="167"/>
    </location>
</feature>
<organism evidence="10 11">
    <name type="scientific">Trifolium medium</name>
    <dbReference type="NCBI Taxonomy" id="97028"/>
    <lineage>
        <taxon>Eukaryota</taxon>
        <taxon>Viridiplantae</taxon>
        <taxon>Streptophyta</taxon>
        <taxon>Embryophyta</taxon>
        <taxon>Tracheophyta</taxon>
        <taxon>Spermatophyta</taxon>
        <taxon>Magnoliopsida</taxon>
        <taxon>eudicotyledons</taxon>
        <taxon>Gunneridae</taxon>
        <taxon>Pentapetalae</taxon>
        <taxon>rosids</taxon>
        <taxon>fabids</taxon>
        <taxon>Fabales</taxon>
        <taxon>Fabaceae</taxon>
        <taxon>Papilionoideae</taxon>
        <taxon>50 kb inversion clade</taxon>
        <taxon>NPAAA clade</taxon>
        <taxon>Hologalegina</taxon>
        <taxon>IRL clade</taxon>
        <taxon>Trifolieae</taxon>
        <taxon>Trifolium</taxon>
    </lineage>
</organism>
<gene>
    <name evidence="10" type="ORF">A2U01_0005187</name>
</gene>
<dbReference type="AlphaFoldDB" id="A0A392MB73"/>
<dbReference type="SUPFAM" id="SSF64484">
    <property type="entry name" value="beta and beta-prime subunits of DNA dependent RNA-polymerase"/>
    <property type="match status" value="1"/>
</dbReference>
<dbReference type="GO" id="GO:0003899">
    <property type="term" value="F:DNA-directed RNA polymerase activity"/>
    <property type="evidence" value="ECO:0007669"/>
    <property type="project" value="UniProtKB-EC"/>
</dbReference>
<dbReference type="PANTHER" id="PTHR19376:SF11">
    <property type="entry name" value="DNA-DIRECTED RNA POLYMERASE I SUBUNIT RPA1"/>
    <property type="match status" value="1"/>
</dbReference>
<dbReference type="InterPro" id="IPR045867">
    <property type="entry name" value="DNA-dir_RpoC_beta_prime"/>
</dbReference>
<keyword evidence="7" id="KW-0862">Zinc</keyword>
<dbReference type="Pfam" id="PF05000">
    <property type="entry name" value="RNA_pol_Rpb1_4"/>
    <property type="match status" value="1"/>
</dbReference>
<dbReference type="GO" id="GO:0046872">
    <property type="term" value="F:metal ion binding"/>
    <property type="evidence" value="ECO:0007669"/>
    <property type="project" value="UniProtKB-KW"/>
</dbReference>
<keyword evidence="4" id="KW-0808">Transferase</keyword>
<evidence type="ECO:0000256" key="8">
    <source>
        <dbReference type="ARBA" id="ARBA00023163"/>
    </source>
</evidence>
<evidence type="ECO:0000256" key="6">
    <source>
        <dbReference type="ARBA" id="ARBA00022723"/>
    </source>
</evidence>
<evidence type="ECO:0000256" key="4">
    <source>
        <dbReference type="ARBA" id="ARBA00022679"/>
    </source>
</evidence>
<evidence type="ECO:0000313" key="10">
    <source>
        <dbReference type="EMBL" id="MCH84355.1"/>
    </source>
</evidence>
<keyword evidence="5" id="KW-0548">Nucleotidyltransferase</keyword>
<evidence type="ECO:0000256" key="3">
    <source>
        <dbReference type="ARBA" id="ARBA00022478"/>
    </source>
</evidence>
<keyword evidence="6" id="KW-0479">Metal-binding</keyword>
<evidence type="ECO:0000256" key="2">
    <source>
        <dbReference type="ARBA" id="ARBA00012418"/>
    </source>
</evidence>
<keyword evidence="8" id="KW-0804">Transcription</keyword>
<dbReference type="GO" id="GO:0003677">
    <property type="term" value="F:DNA binding"/>
    <property type="evidence" value="ECO:0007669"/>
    <property type="project" value="InterPro"/>
</dbReference>
<protein>
    <recommendedName>
        <fullName evidence="2">DNA-directed RNA polymerase</fullName>
        <ecNumber evidence="2">2.7.7.6</ecNumber>
    </recommendedName>
</protein>
<evidence type="ECO:0000313" key="11">
    <source>
        <dbReference type="Proteomes" id="UP000265520"/>
    </source>
</evidence>
<evidence type="ECO:0000256" key="5">
    <source>
        <dbReference type="ARBA" id="ARBA00022695"/>
    </source>
</evidence>
<comment type="similarity">
    <text evidence="1">Belongs to the RNA polymerase beta' chain family.</text>
</comment>
<accession>A0A392MB73</accession>